<sequence>MQLSPLLNASPAIQLHVAAAAGALLLGGAVLFRRKGDAGHRFAGRLWAGLMVVVAGSSFFIHELRLWGAWSPIHLLSLLTLASLAWGVRLARQRRINAHRRTMAGIYVGALVITGFFTLLPGRIMHDVFFTGALKPGEAAMAGLALATLAAALALTLAGRRGDARVRIPRMMGIDSTRSWAWIPRHRGHRFHASGSL</sequence>
<keyword evidence="3" id="KW-1185">Reference proteome</keyword>
<evidence type="ECO:0000313" key="2">
    <source>
        <dbReference type="EMBL" id="TCO16346.1"/>
    </source>
</evidence>
<keyword evidence="1" id="KW-0812">Transmembrane</keyword>
<feature type="transmembrane region" description="Helical" evidence="1">
    <location>
        <begin position="103"/>
        <end position="120"/>
    </location>
</feature>
<protein>
    <submittedName>
        <fullName evidence="2">Putative membrane protein</fullName>
    </submittedName>
</protein>
<dbReference type="Proteomes" id="UP000294881">
    <property type="component" value="Unassembled WGS sequence"/>
</dbReference>
<proteinExistence type="predicted"/>
<dbReference type="RefSeq" id="WP_132002654.1">
    <property type="nucleotide sequence ID" value="NZ_SLWL01000001.1"/>
</dbReference>
<feature type="transmembrane region" description="Helical" evidence="1">
    <location>
        <begin position="44"/>
        <end position="61"/>
    </location>
</feature>
<dbReference type="OrthoDB" id="9815686at2"/>
<organism evidence="2 3">
    <name type="scientific">Camelimonas lactis</name>
    <dbReference type="NCBI Taxonomy" id="659006"/>
    <lineage>
        <taxon>Bacteria</taxon>
        <taxon>Pseudomonadati</taxon>
        <taxon>Pseudomonadota</taxon>
        <taxon>Alphaproteobacteria</taxon>
        <taxon>Hyphomicrobiales</taxon>
        <taxon>Chelatococcaceae</taxon>
        <taxon>Camelimonas</taxon>
    </lineage>
</organism>
<keyword evidence="1" id="KW-1133">Transmembrane helix</keyword>
<dbReference type="Pfam" id="PF10067">
    <property type="entry name" value="DUF2306"/>
    <property type="match status" value="1"/>
</dbReference>
<comment type="caution">
    <text evidence="2">The sequence shown here is derived from an EMBL/GenBank/DDBJ whole genome shotgun (WGS) entry which is preliminary data.</text>
</comment>
<dbReference type="AlphaFoldDB" id="A0A4R2GZW2"/>
<feature type="transmembrane region" description="Helical" evidence="1">
    <location>
        <begin position="12"/>
        <end position="32"/>
    </location>
</feature>
<accession>A0A4R2GZW2</accession>
<reference evidence="2 3" key="1">
    <citation type="submission" date="2019-03" db="EMBL/GenBank/DDBJ databases">
        <title>Genomic Encyclopedia of Type Strains, Phase IV (KMG-IV): sequencing the most valuable type-strain genomes for metagenomic binning, comparative biology and taxonomic classification.</title>
        <authorList>
            <person name="Goeker M."/>
        </authorList>
    </citation>
    <scope>NUCLEOTIDE SEQUENCE [LARGE SCALE GENOMIC DNA]</scope>
    <source>
        <strain evidence="2 3">DSM 22958</strain>
    </source>
</reference>
<keyword evidence="1" id="KW-0472">Membrane</keyword>
<gene>
    <name evidence="2" type="ORF">EV666_101601</name>
</gene>
<feature type="transmembrane region" description="Helical" evidence="1">
    <location>
        <begin position="73"/>
        <end position="91"/>
    </location>
</feature>
<feature type="transmembrane region" description="Helical" evidence="1">
    <location>
        <begin position="140"/>
        <end position="158"/>
    </location>
</feature>
<name>A0A4R2GZW2_9HYPH</name>
<evidence type="ECO:0000256" key="1">
    <source>
        <dbReference type="SAM" id="Phobius"/>
    </source>
</evidence>
<feature type="non-terminal residue" evidence="2">
    <location>
        <position position="197"/>
    </location>
</feature>
<dbReference type="EMBL" id="SLWL01000001">
    <property type="protein sequence ID" value="TCO16346.1"/>
    <property type="molecule type" value="Genomic_DNA"/>
</dbReference>
<dbReference type="InterPro" id="IPR018750">
    <property type="entry name" value="DUF2306_membrane"/>
</dbReference>
<evidence type="ECO:0000313" key="3">
    <source>
        <dbReference type="Proteomes" id="UP000294881"/>
    </source>
</evidence>